<evidence type="ECO:0000313" key="8">
    <source>
        <dbReference type="EMBL" id="PWR74652.1"/>
    </source>
</evidence>
<keyword evidence="1" id="KW-0723">Serine/threonine-protein kinase</keyword>
<dbReference type="GO" id="GO:0005524">
    <property type="term" value="F:ATP binding"/>
    <property type="evidence" value="ECO:0007669"/>
    <property type="project" value="UniProtKB-KW"/>
</dbReference>
<dbReference type="Gene3D" id="1.25.40.10">
    <property type="entry name" value="Tetratricopeptide repeat domain"/>
    <property type="match status" value="2"/>
</dbReference>
<dbReference type="GeneID" id="97608095"/>
<dbReference type="InterPro" id="IPR008271">
    <property type="entry name" value="Ser/Thr_kinase_AS"/>
</dbReference>
<keyword evidence="9" id="KW-1185">Reference proteome</keyword>
<feature type="region of interest" description="Disordered" evidence="6">
    <location>
        <begin position="1"/>
        <end position="40"/>
    </location>
</feature>
<keyword evidence="5" id="KW-0067">ATP-binding</keyword>
<dbReference type="CDD" id="cd14014">
    <property type="entry name" value="STKc_PknB_like"/>
    <property type="match status" value="1"/>
</dbReference>
<evidence type="ECO:0000313" key="9">
    <source>
        <dbReference type="Proteomes" id="UP000245934"/>
    </source>
</evidence>
<dbReference type="AlphaFoldDB" id="A0A2V2N3B2"/>
<evidence type="ECO:0000256" key="6">
    <source>
        <dbReference type="SAM" id="MobiDB-lite"/>
    </source>
</evidence>
<dbReference type="InterPro" id="IPR011009">
    <property type="entry name" value="Kinase-like_dom_sf"/>
</dbReference>
<dbReference type="GO" id="GO:0004674">
    <property type="term" value="F:protein serine/threonine kinase activity"/>
    <property type="evidence" value="ECO:0007669"/>
    <property type="project" value="UniProtKB-KW"/>
</dbReference>
<dbReference type="PANTHER" id="PTHR24351">
    <property type="entry name" value="RIBOSOMAL PROTEIN S6 KINASE"/>
    <property type="match status" value="1"/>
</dbReference>
<dbReference type="SUPFAM" id="SSF48452">
    <property type="entry name" value="TPR-like"/>
    <property type="match status" value="2"/>
</dbReference>
<dbReference type="RefSeq" id="WP_109940732.1">
    <property type="nucleotide sequence ID" value="NZ_CP176366.1"/>
</dbReference>
<keyword evidence="2" id="KW-0808">Transferase</keyword>
<evidence type="ECO:0000256" key="2">
    <source>
        <dbReference type="ARBA" id="ARBA00022679"/>
    </source>
</evidence>
<reference evidence="8 9" key="1">
    <citation type="submission" date="2018-05" db="EMBL/GenBank/DDBJ databases">
        <title>Draft genome of Methanospirillum stamsii Pt1.</title>
        <authorList>
            <person name="Dueholm M.S."/>
            <person name="Nielsen P.H."/>
            <person name="Bakmann L.F."/>
            <person name="Otzen D.E."/>
        </authorList>
    </citation>
    <scope>NUCLEOTIDE SEQUENCE [LARGE SCALE GENOMIC DNA]</scope>
    <source>
        <strain evidence="8 9">Pt1</strain>
    </source>
</reference>
<dbReference type="Pfam" id="PF00069">
    <property type="entry name" value="Pkinase"/>
    <property type="match status" value="1"/>
</dbReference>
<dbReference type="PROSITE" id="PS50011">
    <property type="entry name" value="PROTEIN_KINASE_DOM"/>
    <property type="match status" value="1"/>
</dbReference>
<organism evidence="8 9">
    <name type="scientific">Methanospirillum stamsii</name>
    <dbReference type="NCBI Taxonomy" id="1277351"/>
    <lineage>
        <taxon>Archaea</taxon>
        <taxon>Methanobacteriati</taxon>
        <taxon>Methanobacteriota</taxon>
        <taxon>Stenosarchaea group</taxon>
        <taxon>Methanomicrobia</taxon>
        <taxon>Methanomicrobiales</taxon>
        <taxon>Methanospirillaceae</taxon>
        <taxon>Methanospirillum</taxon>
    </lineage>
</organism>
<evidence type="ECO:0000256" key="1">
    <source>
        <dbReference type="ARBA" id="ARBA00022527"/>
    </source>
</evidence>
<protein>
    <recommendedName>
        <fullName evidence="7">Protein kinase domain-containing protein</fullName>
    </recommendedName>
</protein>
<evidence type="ECO:0000256" key="3">
    <source>
        <dbReference type="ARBA" id="ARBA00022741"/>
    </source>
</evidence>
<dbReference type="SMART" id="SM00028">
    <property type="entry name" value="TPR"/>
    <property type="match status" value="3"/>
</dbReference>
<name>A0A2V2N3B2_9EURY</name>
<dbReference type="InterPro" id="IPR019734">
    <property type="entry name" value="TPR_rpt"/>
</dbReference>
<feature type="domain" description="Protein kinase" evidence="7">
    <location>
        <begin position="51"/>
        <end position="298"/>
    </location>
</feature>
<dbReference type="SMART" id="SM00220">
    <property type="entry name" value="S_TKc"/>
    <property type="match status" value="1"/>
</dbReference>
<feature type="compositionally biased region" description="Basic and acidic residues" evidence="6">
    <location>
        <begin position="1"/>
        <end position="11"/>
    </location>
</feature>
<dbReference type="Pfam" id="PF13432">
    <property type="entry name" value="TPR_16"/>
    <property type="match status" value="1"/>
</dbReference>
<dbReference type="Proteomes" id="UP000245934">
    <property type="component" value="Unassembled WGS sequence"/>
</dbReference>
<dbReference type="PROSITE" id="PS00108">
    <property type="entry name" value="PROTEIN_KINASE_ST"/>
    <property type="match status" value="1"/>
</dbReference>
<keyword evidence="3" id="KW-0547">Nucleotide-binding</keyword>
<accession>A0A2V2N3B2</accession>
<comment type="caution">
    <text evidence="8">The sequence shown here is derived from an EMBL/GenBank/DDBJ whole genome shotgun (WGS) entry which is preliminary data.</text>
</comment>
<dbReference type="InterPro" id="IPR000719">
    <property type="entry name" value="Prot_kinase_dom"/>
</dbReference>
<feature type="compositionally biased region" description="Basic and acidic residues" evidence="6">
    <location>
        <begin position="26"/>
        <end position="40"/>
    </location>
</feature>
<evidence type="ECO:0000259" key="7">
    <source>
        <dbReference type="PROSITE" id="PS50011"/>
    </source>
</evidence>
<keyword evidence="4" id="KW-0418">Kinase</keyword>
<evidence type="ECO:0000256" key="5">
    <source>
        <dbReference type="ARBA" id="ARBA00022840"/>
    </source>
</evidence>
<dbReference type="InterPro" id="IPR011990">
    <property type="entry name" value="TPR-like_helical_dom_sf"/>
</dbReference>
<dbReference type="EMBL" id="QGMZ01000016">
    <property type="protein sequence ID" value="PWR74652.1"/>
    <property type="molecule type" value="Genomic_DNA"/>
</dbReference>
<dbReference type="Gene3D" id="1.10.510.10">
    <property type="entry name" value="Transferase(Phosphotransferase) domain 1"/>
    <property type="match status" value="1"/>
</dbReference>
<evidence type="ECO:0000256" key="4">
    <source>
        <dbReference type="ARBA" id="ARBA00022777"/>
    </source>
</evidence>
<dbReference type="SUPFAM" id="SSF56112">
    <property type="entry name" value="Protein kinase-like (PK-like)"/>
    <property type="match status" value="1"/>
</dbReference>
<gene>
    <name evidence="8" type="ORF">DLD82_08730</name>
</gene>
<sequence length="873" mass="101118">MGPPKDSDSPGRRGTTLRDGVVPHSIPREKPLQKAPDSKPAESLRYFRSYRIMKQFPATGGEADIWLIQKERQYFILKQYRLGIEPKIDVLDQVSHISLRNPKNLIKIIDYGFDDDSERWFEILEYARYGSLRELVDKQSINNATFKIIIEEIAFGLDALHKNNVLHLDLKPSNILIREIRPLNLILTDFGISTLLDSELSRHITSTKGTPMYWAPEQLGNVVGRESDYWALGVIALEITQKKHPFEGLNHNLILSTLASRGIILSEQINPDRLILLKGLLTRNPKKRWGKREVSLWLSGKRNIPVFYEEEHINRMGITKPYEFHEENYVSLNDLMYAFIGDPVSWEDAKRHIGRGYLLRWLESTEQYNKAVTISKYIEEYPDEDERLLFIAAELNRDIPFTLFGKVVDITNIVWFLGRALNREQDDQEEKILSMLFSGDLEEIYAKFIDITKQEIKSVFFTRLFTWIKENPRGTNERKRLFQYAKILHEREIAGIPTEWSAKSVISVLSIYNYFIRLSAMSDAEECKRDMVIAAKHALSAQVVEPDLLVALASGFEELQQPASGKTLLKKAYDLDIRVLTLFFNKRKGVSRFRFYSALTREYEKNVFSISSDPWNETIGFWKEKFVHYFGNEQYFLCLSISERIIEMDKASPQGWAMRGVSLLKLKRSHEGGFCLSQKLVQKSQDPLLSWLLGEYLEETGNLQEAEQKYNDVPFVHMAQPLVQISLARIYYKQKRFWEAIDICDKVLLAHPGYAVSLYYKGESLYALGKISEAHVCYDEACRKNPDYLPGCIKSAKTLMKMGDYDKADRGVDSILAKDEMNYDALRMRAFILLKKGRKTEAISYIKKILQIRSDDEWGQKMFSLYGSAEKQI</sequence>
<dbReference type="OrthoDB" id="115601at2157"/>
<proteinExistence type="predicted"/>